<dbReference type="SUPFAM" id="SSF52402">
    <property type="entry name" value="Adenine nucleotide alpha hydrolases-like"/>
    <property type="match status" value="2"/>
</dbReference>
<protein>
    <submittedName>
        <fullName evidence="3">Universal stress protein</fullName>
    </submittedName>
</protein>
<reference evidence="3" key="2">
    <citation type="submission" date="2020-03" db="EMBL/GenBank/DDBJ databases">
        <title>Flavobacteriaceae bacterium strain TP-CH-4, a member of the family Flavobacteriaceae isolated from a deep-sea seamount.</title>
        <authorList>
            <person name="Zhang D.-C."/>
        </authorList>
    </citation>
    <scope>NUCLEOTIDE SEQUENCE</scope>
    <source>
        <strain evidence="3">TP-CH-4</strain>
    </source>
</reference>
<comment type="similarity">
    <text evidence="1">Belongs to the universal stress protein A family.</text>
</comment>
<evidence type="ECO:0000313" key="3">
    <source>
        <dbReference type="EMBL" id="NHF59754.1"/>
    </source>
</evidence>
<dbReference type="RefSeq" id="WP_152574241.1">
    <property type="nucleotide sequence ID" value="NZ_VIKU02000002.1"/>
</dbReference>
<dbReference type="Gene3D" id="3.40.50.12370">
    <property type="match status" value="1"/>
</dbReference>
<name>A0A967ATJ4_9FLAO</name>
<proteinExistence type="inferred from homology"/>
<organism evidence="3 4">
    <name type="scientific">Pelagihabitans pacificus</name>
    <dbReference type="NCBI Taxonomy" id="2696054"/>
    <lineage>
        <taxon>Bacteria</taxon>
        <taxon>Pseudomonadati</taxon>
        <taxon>Bacteroidota</taxon>
        <taxon>Flavobacteriia</taxon>
        <taxon>Flavobacteriales</taxon>
        <taxon>Flavobacteriaceae</taxon>
        <taxon>Pelagihabitans</taxon>
    </lineage>
</organism>
<dbReference type="AlphaFoldDB" id="A0A967ATJ4"/>
<dbReference type="InterPro" id="IPR006015">
    <property type="entry name" value="Universal_stress_UspA"/>
</dbReference>
<gene>
    <name evidence="3" type="ORF">FK220_010400</name>
</gene>
<dbReference type="Proteomes" id="UP000707206">
    <property type="component" value="Unassembled WGS sequence"/>
</dbReference>
<sequence length="259" mass="28662">MDKIATILVPFNFSEVSQGALEYAVGYVGRDENLKIIVAHIANGSEVAPDAFNSIEENYKRILKHPIEFVSGSGSLTESLMDIQKREQVDLIIMGTHGISGEEDSASTNTSKLVAEADCPVLVVPQGLGEFQIKNISLVLGREEIDDTKVLGTLLDVARRFNAKVHVLTIENKPDVYGYSETDEKNENAIQYYLESFYSEHTFIENPDVVEGILGYATQKEIDVIAILPRNHTKRSEPSEGQLTQMLTLHSKVPLLAIN</sequence>
<accession>A0A967ATJ4</accession>
<dbReference type="EMBL" id="VIKU02000002">
    <property type="protein sequence ID" value="NHF59754.1"/>
    <property type="molecule type" value="Genomic_DNA"/>
</dbReference>
<dbReference type="Pfam" id="PF00582">
    <property type="entry name" value="Usp"/>
    <property type="match status" value="1"/>
</dbReference>
<keyword evidence="4" id="KW-1185">Reference proteome</keyword>
<evidence type="ECO:0000256" key="1">
    <source>
        <dbReference type="ARBA" id="ARBA00008791"/>
    </source>
</evidence>
<dbReference type="PANTHER" id="PTHR46268:SF6">
    <property type="entry name" value="UNIVERSAL STRESS PROTEIN UP12"/>
    <property type="match status" value="1"/>
</dbReference>
<dbReference type="PANTHER" id="PTHR46268">
    <property type="entry name" value="STRESS RESPONSE PROTEIN NHAX"/>
    <property type="match status" value="1"/>
</dbReference>
<reference evidence="3" key="1">
    <citation type="submission" date="2019-07" db="EMBL/GenBank/DDBJ databases">
        <authorList>
            <person name="De-Chao Zhang Q."/>
        </authorList>
    </citation>
    <scope>NUCLEOTIDE SEQUENCE</scope>
    <source>
        <strain evidence="3">TP-CH-4</strain>
    </source>
</reference>
<dbReference type="CDD" id="cd00293">
    <property type="entry name" value="USP-like"/>
    <property type="match status" value="1"/>
</dbReference>
<feature type="domain" description="UspA" evidence="2">
    <location>
        <begin position="6"/>
        <end position="125"/>
    </location>
</feature>
<evidence type="ECO:0000313" key="4">
    <source>
        <dbReference type="Proteomes" id="UP000707206"/>
    </source>
</evidence>
<evidence type="ECO:0000259" key="2">
    <source>
        <dbReference type="Pfam" id="PF00582"/>
    </source>
</evidence>
<dbReference type="PRINTS" id="PR01438">
    <property type="entry name" value="UNVRSLSTRESS"/>
</dbReference>
<dbReference type="InterPro" id="IPR006016">
    <property type="entry name" value="UspA"/>
</dbReference>
<comment type="caution">
    <text evidence="3">The sequence shown here is derived from an EMBL/GenBank/DDBJ whole genome shotgun (WGS) entry which is preliminary data.</text>
</comment>